<evidence type="ECO:0000313" key="6">
    <source>
        <dbReference type="EMBL" id="KAL3865586.1"/>
    </source>
</evidence>
<accession>A0ABD3VWU9</accession>
<keyword evidence="7" id="KW-1185">Reference proteome</keyword>
<dbReference type="PROSITE" id="PS00455">
    <property type="entry name" value="AMP_BINDING"/>
    <property type="match status" value="1"/>
</dbReference>
<evidence type="ECO:0000259" key="5">
    <source>
        <dbReference type="Pfam" id="PF00501"/>
    </source>
</evidence>
<feature type="domain" description="AMP-dependent synthetase/ligase" evidence="5">
    <location>
        <begin position="159"/>
        <end position="573"/>
    </location>
</feature>
<dbReference type="SUPFAM" id="SSF56801">
    <property type="entry name" value="Acetyl-CoA synthetase-like"/>
    <property type="match status" value="1"/>
</dbReference>
<dbReference type="Gene3D" id="3.40.50.12780">
    <property type="entry name" value="N-terminal domain of ligase-like"/>
    <property type="match status" value="1"/>
</dbReference>
<dbReference type="Pfam" id="PF00501">
    <property type="entry name" value="AMP-binding"/>
    <property type="match status" value="1"/>
</dbReference>
<evidence type="ECO:0000256" key="2">
    <source>
        <dbReference type="ARBA" id="ARBA00022832"/>
    </source>
</evidence>
<dbReference type="CDD" id="cd05933">
    <property type="entry name" value="ACSBG_like"/>
    <property type="match status" value="1"/>
</dbReference>
<evidence type="ECO:0000256" key="3">
    <source>
        <dbReference type="ARBA" id="ARBA00023098"/>
    </source>
</evidence>
<dbReference type="EC" id="6.2.1.3" evidence="4"/>
<comment type="caution">
    <text evidence="6">The sequence shown here is derived from an EMBL/GenBank/DDBJ whole genome shotgun (WGS) entry which is preliminary data.</text>
</comment>
<gene>
    <name evidence="6" type="ORF">ACJMK2_042961</name>
</gene>
<proteinExistence type="predicted"/>
<evidence type="ECO:0000256" key="1">
    <source>
        <dbReference type="ARBA" id="ARBA00022598"/>
    </source>
</evidence>
<dbReference type="EMBL" id="JBJQND010000009">
    <property type="protein sequence ID" value="KAL3865586.1"/>
    <property type="molecule type" value="Genomic_DNA"/>
</dbReference>
<keyword evidence="2" id="KW-0276">Fatty acid metabolism</keyword>
<evidence type="ECO:0000256" key="4">
    <source>
        <dbReference type="ARBA" id="ARBA00026121"/>
    </source>
</evidence>
<name>A0ABD3VWU9_SINWO</name>
<dbReference type="Pfam" id="PF23562">
    <property type="entry name" value="AMP-binding_C_3"/>
    <property type="match status" value="1"/>
</dbReference>
<dbReference type="PANTHER" id="PTHR43272">
    <property type="entry name" value="LONG-CHAIN-FATTY-ACID--COA LIGASE"/>
    <property type="match status" value="1"/>
</dbReference>
<keyword evidence="1" id="KW-0436">Ligase</keyword>
<sequence>MADVEVSASAGSAGNIVSAADIKVEVVQNGGSVKRDSHGDYNTSASEVVHTPIEATPANGDAGATFSESQVGASTVVTYKTDMGNKQNVQIAVTGNATSTANEIHSLQTSSGQKELDDPWPSNDLWTVDATKAVKLRMEDTGPAAHKPVTIPSMLYGVVQRLPNHPAMCVKRGGIWVKWTYMQYYDDSRKVAKAFIKLGLEPSHGVGILGFNAPEWFLSCLGAIFAGGLATGIYATNNPEACEYVASSCKANIIVVENHQQLQKILKVWDKLPHLKAVIQYTGEVAEKRNNVYSWEELMKLSSDVSDAVLKERLALQAPNKCCSLIYTSGTTGNPKGAMLSQDNITWTSEMAVKMLGLKFGTESLVSYLPLSHIAAQMLDVFVPISCGATVYIAQPDALKGSLVHTMREVRPTSFLGVPRVWEKMQEKMVAAGLHAGGLKRKIANWAKTVGLKGTYAKQNGSALPFGWGIANYLVFKKVHAALGLDRCKNCASGAAPITKDTLEFFASIDIPLLEVYGMSECTGPHTISIPSCFHLTSCGKEMTGVRTKLEKPDEDGNGEVCFWGRHVFMGYLNMEDKTREALDEEGWLHSGDIGKKDKNGFLYITGRIKELIITAGGENIAPVPIEDTVKEALPVISNCMLIGDKKKFLSMLITLKSETDPDTMKPMDNLTQEAIEWVKSVGGTARTVSEVIKGDSAVLKAIQAGIDRANKKGVSRASTVQKWSVLPRDFSLHGGELGPTMKLRRPIVLKMYEKTVEAFYDGSDLA</sequence>
<evidence type="ECO:0000313" key="7">
    <source>
        <dbReference type="Proteomes" id="UP001634394"/>
    </source>
</evidence>
<protein>
    <recommendedName>
        <fullName evidence="4">long-chain-fatty-acid--CoA ligase</fullName>
        <ecNumber evidence="4">6.2.1.3</ecNumber>
    </recommendedName>
</protein>
<dbReference type="InterPro" id="IPR042099">
    <property type="entry name" value="ANL_N_sf"/>
</dbReference>
<keyword evidence="3" id="KW-0443">Lipid metabolism</keyword>
<dbReference type="GO" id="GO:0004467">
    <property type="term" value="F:long-chain fatty acid-CoA ligase activity"/>
    <property type="evidence" value="ECO:0007669"/>
    <property type="project" value="UniProtKB-EC"/>
</dbReference>
<dbReference type="InterPro" id="IPR020845">
    <property type="entry name" value="AMP-binding_CS"/>
</dbReference>
<dbReference type="Proteomes" id="UP001634394">
    <property type="component" value="Unassembled WGS sequence"/>
</dbReference>
<dbReference type="InterPro" id="IPR000873">
    <property type="entry name" value="AMP-dep_synth/lig_dom"/>
</dbReference>
<reference evidence="6 7" key="1">
    <citation type="submission" date="2024-11" db="EMBL/GenBank/DDBJ databases">
        <title>Chromosome-level genome assembly of the freshwater bivalve Anodonta woodiana.</title>
        <authorList>
            <person name="Chen X."/>
        </authorList>
    </citation>
    <scope>NUCLEOTIDE SEQUENCE [LARGE SCALE GENOMIC DNA]</scope>
    <source>
        <strain evidence="6">MN2024</strain>
        <tissue evidence="6">Gills</tissue>
    </source>
</reference>
<organism evidence="6 7">
    <name type="scientific">Sinanodonta woodiana</name>
    <name type="common">Chinese pond mussel</name>
    <name type="synonym">Anodonta woodiana</name>
    <dbReference type="NCBI Taxonomy" id="1069815"/>
    <lineage>
        <taxon>Eukaryota</taxon>
        <taxon>Metazoa</taxon>
        <taxon>Spiralia</taxon>
        <taxon>Lophotrochozoa</taxon>
        <taxon>Mollusca</taxon>
        <taxon>Bivalvia</taxon>
        <taxon>Autobranchia</taxon>
        <taxon>Heteroconchia</taxon>
        <taxon>Palaeoheterodonta</taxon>
        <taxon>Unionida</taxon>
        <taxon>Unionoidea</taxon>
        <taxon>Unionidae</taxon>
        <taxon>Unioninae</taxon>
        <taxon>Sinanodonta</taxon>
    </lineage>
</organism>
<dbReference type="PANTHER" id="PTHR43272:SF32">
    <property type="entry name" value="AMP-DEPENDENT SYNTHETASE_LIGASE DOMAIN-CONTAINING PROTEIN"/>
    <property type="match status" value="1"/>
</dbReference>
<dbReference type="AlphaFoldDB" id="A0ABD3VWU9"/>